<dbReference type="InterPro" id="IPR029063">
    <property type="entry name" value="SAM-dependent_MTases_sf"/>
</dbReference>
<keyword evidence="2" id="KW-0489">Methyltransferase</keyword>
<keyword evidence="3" id="KW-0808">Transferase</keyword>
<comment type="similarity">
    <text evidence="1">Belongs to the methyltransferase superfamily.</text>
</comment>
<dbReference type="OrthoDB" id="411785at2759"/>
<organism evidence="4 5">
    <name type="scientific">Obba rivulosa</name>
    <dbReference type="NCBI Taxonomy" id="1052685"/>
    <lineage>
        <taxon>Eukaryota</taxon>
        <taxon>Fungi</taxon>
        <taxon>Dikarya</taxon>
        <taxon>Basidiomycota</taxon>
        <taxon>Agaricomycotina</taxon>
        <taxon>Agaricomycetes</taxon>
        <taxon>Polyporales</taxon>
        <taxon>Gelatoporiaceae</taxon>
        <taxon>Obba</taxon>
    </lineage>
</organism>
<dbReference type="GO" id="GO:0032259">
    <property type="term" value="P:methylation"/>
    <property type="evidence" value="ECO:0007669"/>
    <property type="project" value="UniProtKB-KW"/>
</dbReference>
<dbReference type="EMBL" id="KV722484">
    <property type="protein sequence ID" value="OCH87461.1"/>
    <property type="molecule type" value="Genomic_DNA"/>
</dbReference>
<dbReference type="AlphaFoldDB" id="A0A8E2DHY5"/>
<protein>
    <submittedName>
        <fullName evidence="4">Uncharacterized protein</fullName>
    </submittedName>
</protein>
<name>A0A8E2DHY5_9APHY</name>
<dbReference type="PANTHER" id="PTHR12176">
    <property type="entry name" value="SAM-DEPENDENT METHYLTRANSFERASE SUPERFAMILY PROTEIN"/>
    <property type="match status" value="1"/>
</dbReference>
<dbReference type="InterPro" id="IPR051419">
    <property type="entry name" value="Lys/N-term_MeTrsfase_sf"/>
</dbReference>
<gene>
    <name evidence="4" type="ORF">OBBRIDRAFT_796167</name>
</gene>
<evidence type="ECO:0000256" key="1">
    <source>
        <dbReference type="ARBA" id="ARBA00008361"/>
    </source>
</evidence>
<accession>A0A8E2DHY5</accession>
<evidence type="ECO:0000313" key="4">
    <source>
        <dbReference type="EMBL" id="OCH87461.1"/>
    </source>
</evidence>
<dbReference type="PANTHER" id="PTHR12176:SF84">
    <property type="entry name" value="METHYLTRANSFERASE DOMAIN-CONTAINING PROTEIN"/>
    <property type="match status" value="1"/>
</dbReference>
<evidence type="ECO:0000313" key="5">
    <source>
        <dbReference type="Proteomes" id="UP000250043"/>
    </source>
</evidence>
<sequence>MPPEYQLASYWDDRFKHEQHFEWLGDGSDSILPHLEAYLRSTMIAPHVFPPRLLHIGAGSSTLSERILETYRQVLRDNVDGRLIVNMDFSEVSVRQGEEVEGKRRLESERMQWVQADALKWSDLLTLADGQNAEGYFAIIVDKSTSDAISCADDIPLKSSPDLHPLLRSYVEESILPTGEPMFLHPVGLLALHLASLVRPGGIWISLSYSSSRFAFLDHPVENDMGSIHPGVFWALERVEGVEAPSGQQKTGINAPNVLHQVYIMRRTDAPASARPR</sequence>
<keyword evidence="5" id="KW-1185">Reference proteome</keyword>
<dbReference type="Gene3D" id="3.40.50.150">
    <property type="entry name" value="Vaccinia Virus protein VP39"/>
    <property type="match status" value="1"/>
</dbReference>
<evidence type="ECO:0000256" key="3">
    <source>
        <dbReference type="ARBA" id="ARBA00022679"/>
    </source>
</evidence>
<reference evidence="4 5" key="1">
    <citation type="submission" date="2016-07" db="EMBL/GenBank/DDBJ databases">
        <title>Draft genome of the white-rot fungus Obba rivulosa 3A-2.</title>
        <authorList>
            <consortium name="DOE Joint Genome Institute"/>
            <person name="Miettinen O."/>
            <person name="Riley R."/>
            <person name="Acob R."/>
            <person name="Barry K."/>
            <person name="Cullen D."/>
            <person name="De Vries R."/>
            <person name="Hainaut M."/>
            <person name="Hatakka A."/>
            <person name="Henrissat B."/>
            <person name="Hilden K."/>
            <person name="Kuo R."/>
            <person name="Labutti K."/>
            <person name="Lipzen A."/>
            <person name="Makela M.R."/>
            <person name="Sandor L."/>
            <person name="Spatafora J.W."/>
            <person name="Grigoriev I.V."/>
            <person name="Hibbett D.S."/>
        </authorList>
    </citation>
    <scope>NUCLEOTIDE SEQUENCE [LARGE SCALE GENOMIC DNA]</scope>
    <source>
        <strain evidence="4 5">3A-2</strain>
    </source>
</reference>
<dbReference type="Proteomes" id="UP000250043">
    <property type="component" value="Unassembled WGS sequence"/>
</dbReference>
<proteinExistence type="inferred from homology"/>
<dbReference type="GO" id="GO:0008168">
    <property type="term" value="F:methyltransferase activity"/>
    <property type="evidence" value="ECO:0007669"/>
    <property type="project" value="UniProtKB-KW"/>
</dbReference>
<dbReference type="SUPFAM" id="SSF53335">
    <property type="entry name" value="S-adenosyl-L-methionine-dependent methyltransferases"/>
    <property type="match status" value="1"/>
</dbReference>
<evidence type="ECO:0000256" key="2">
    <source>
        <dbReference type="ARBA" id="ARBA00022603"/>
    </source>
</evidence>